<evidence type="ECO:0000313" key="1">
    <source>
        <dbReference type="EMBL" id="CAD6494622.1"/>
    </source>
</evidence>
<dbReference type="AlphaFoldDB" id="A0A811TFY2"/>
<reference evidence="1" key="1">
    <citation type="submission" date="2020-10" db="EMBL/GenBank/DDBJ databases">
        <authorList>
            <person name="Hahn C.J."/>
            <person name="Laso-Perez R."/>
            <person name="Vulcano F."/>
            <person name="Vaziourakis K.-M."/>
            <person name="Stokke R."/>
            <person name="Steen I.H."/>
            <person name="Teske A."/>
            <person name="Boetius A."/>
            <person name="Liebeke M."/>
            <person name="Amann R."/>
            <person name="Knittel K."/>
        </authorList>
    </citation>
    <scope>NUCLEOTIDE SEQUENCE</scope>
    <source>
        <strain evidence="1">Gfbio:e3339647-f889-4370-9287-4fb5cb688e4c:AG392J18_GoMArc1</strain>
    </source>
</reference>
<dbReference type="EMBL" id="CAJHIR010000066">
    <property type="protein sequence ID" value="CAD6494622.1"/>
    <property type="molecule type" value="Genomic_DNA"/>
</dbReference>
<organism evidence="1 2">
    <name type="scientific">Candidatus Argoarchaeum ethanivorans</name>
    <dbReference type="NCBI Taxonomy" id="2608793"/>
    <lineage>
        <taxon>Archaea</taxon>
        <taxon>Methanobacteriati</taxon>
        <taxon>Methanobacteriota</taxon>
        <taxon>Stenosarchaea group</taxon>
        <taxon>Methanomicrobia</taxon>
        <taxon>Methanosarcinales</taxon>
        <taxon>Methanosarcinales incertae sedis</taxon>
        <taxon>GOM Arc I cluster</taxon>
        <taxon>Candidatus Argoarchaeum</taxon>
    </lineage>
</organism>
<proteinExistence type="predicted"/>
<sequence length="77" mass="9368">MRGYLDYNSRRNLQKKSKIVIGDTVRISYKYEKLLIENIDESWEKVMKETKRAWSEHPVFKEMDDAIEIVNWMRGKE</sequence>
<comment type="caution">
    <text evidence="1">The sequence shown here is derived from an EMBL/GenBank/DDBJ whole genome shotgun (WGS) entry which is preliminary data.</text>
</comment>
<protein>
    <submittedName>
        <fullName evidence="1">Uncharacterized protein</fullName>
    </submittedName>
</protein>
<evidence type="ECO:0000313" key="2">
    <source>
        <dbReference type="Proteomes" id="UP000612009"/>
    </source>
</evidence>
<gene>
    <name evidence="1" type="ORF">LAKADJCE_00861</name>
</gene>
<name>A0A811TFY2_9EURY</name>
<dbReference type="Proteomes" id="UP000612009">
    <property type="component" value="Unassembled WGS sequence"/>
</dbReference>
<accession>A0A811TFY2</accession>